<organism evidence="1 2">
    <name type="scientific">Companilactobacillus allii</name>
    <dbReference type="NCBI Taxonomy" id="1847728"/>
    <lineage>
        <taxon>Bacteria</taxon>
        <taxon>Bacillati</taxon>
        <taxon>Bacillota</taxon>
        <taxon>Bacilli</taxon>
        <taxon>Lactobacillales</taxon>
        <taxon>Lactobacillaceae</taxon>
        <taxon>Companilactobacillus</taxon>
    </lineage>
</organism>
<protein>
    <submittedName>
        <fullName evidence="1">Uncharacterized protein</fullName>
    </submittedName>
</protein>
<sequence length="163" mass="18604">MKILKLPFGIIEILKNGDPIEFSGAKIKDQYVKNSTVKESLMLNFNYDNCKKNDVIELKIYSALPFRYKGSQNKDNIKGKSYALNDYVVGLSLAVDSKHVPKDYSIYCDSTYPSIIYYFAERVKESKVDKLGFALVYGIGRLNNKVSKDIDSTSEDIIKYIQK</sequence>
<proteinExistence type="predicted"/>
<dbReference type="OrthoDB" id="9897858at2"/>
<evidence type="ECO:0000313" key="2">
    <source>
        <dbReference type="Proteomes" id="UP000187499"/>
    </source>
</evidence>
<dbReference type="STRING" id="1847728.BTM29_00635"/>
<dbReference type="KEGG" id="lalw:BTM29_00635"/>
<dbReference type="RefSeq" id="WP_076613656.1">
    <property type="nucleotide sequence ID" value="NZ_CP019323.1"/>
</dbReference>
<reference evidence="2" key="1">
    <citation type="submission" date="2016-12" db="EMBL/GenBank/DDBJ databases">
        <authorList>
            <person name="Jung M.Y."/>
            <person name="Lee S.H."/>
        </authorList>
    </citation>
    <scope>NUCLEOTIDE SEQUENCE [LARGE SCALE GENOMIC DNA]</scope>
    <source>
        <strain evidence="2">WiKim39</strain>
    </source>
</reference>
<keyword evidence="2" id="KW-1185">Reference proteome</keyword>
<gene>
    <name evidence="1" type="ORF">BTM29_00635</name>
</gene>
<dbReference type="AlphaFoldDB" id="A0A1P8PZW8"/>
<dbReference type="Proteomes" id="UP000187499">
    <property type="component" value="Chromosome"/>
</dbReference>
<accession>A0A1P8PZW8</accession>
<evidence type="ECO:0000313" key="1">
    <source>
        <dbReference type="EMBL" id="APX71145.1"/>
    </source>
</evidence>
<dbReference type="EMBL" id="CP019323">
    <property type="protein sequence ID" value="APX71145.1"/>
    <property type="molecule type" value="Genomic_DNA"/>
</dbReference>
<name>A0A1P8PZW8_9LACO</name>